<dbReference type="Proteomes" id="UP000189229">
    <property type="component" value="Unassembled WGS sequence"/>
</dbReference>
<comment type="caution">
    <text evidence="2">The sequence shown here is derived from an EMBL/GenBank/DDBJ whole genome shotgun (WGS) entry which is preliminary data.</text>
</comment>
<reference evidence="4 5" key="1">
    <citation type="submission" date="2017-02" db="EMBL/GenBank/DDBJ databases">
        <title>Complete genome sequences of Mycobacterium kansasii strains isolated from rhesus macaques.</title>
        <authorList>
            <person name="Panda A."/>
            <person name="Nagaraj S."/>
            <person name="Zhao X."/>
            <person name="Tettelin H."/>
            <person name="Detolla L.J."/>
        </authorList>
    </citation>
    <scope>NUCLEOTIDE SEQUENCE [LARGE SCALE GENOMIC DNA]</scope>
    <source>
        <strain evidence="2 4">11-3469</strain>
        <strain evidence="3 5">11-3813</strain>
    </source>
</reference>
<dbReference type="EMBL" id="MVBM01000005">
    <property type="protein sequence ID" value="OOK71761.1"/>
    <property type="molecule type" value="Genomic_DNA"/>
</dbReference>
<protein>
    <submittedName>
        <fullName evidence="2">Site-specific recombinase XerD domain protein</fullName>
    </submittedName>
</protein>
<feature type="region of interest" description="Disordered" evidence="1">
    <location>
        <begin position="1"/>
        <end position="27"/>
    </location>
</feature>
<dbReference type="AlphaFoldDB" id="A0A1V3WCC9"/>
<evidence type="ECO:0000256" key="1">
    <source>
        <dbReference type="SAM" id="MobiDB-lite"/>
    </source>
</evidence>
<evidence type="ECO:0000313" key="4">
    <source>
        <dbReference type="Proteomes" id="UP000188532"/>
    </source>
</evidence>
<gene>
    <name evidence="2" type="ORF">BZL29_8370</name>
    <name evidence="3" type="ORF">BZL30_5340</name>
</gene>
<name>A0A1V3WCC9_MYCKA</name>
<dbReference type="EMBL" id="MVBN01000014">
    <property type="protein sequence ID" value="OOK64086.1"/>
    <property type="molecule type" value="Genomic_DNA"/>
</dbReference>
<evidence type="ECO:0000313" key="2">
    <source>
        <dbReference type="EMBL" id="OOK64086.1"/>
    </source>
</evidence>
<proteinExistence type="predicted"/>
<sequence length="112" mass="12333">MLKYAQGTGKIAKNAAGETKRTEDLPASTEQVRRYLTRAELLWRWPPFSATADCASVKPALRRTHVGDGELTIRSSATYLTGGWDCRGDDEDEAGGPHALSLSRYRSDCGMR</sequence>
<accession>A0A1V3WCC9</accession>
<dbReference type="Proteomes" id="UP000188532">
    <property type="component" value="Unassembled WGS sequence"/>
</dbReference>
<organism evidence="2 4">
    <name type="scientific">Mycobacterium kansasii</name>
    <dbReference type="NCBI Taxonomy" id="1768"/>
    <lineage>
        <taxon>Bacteria</taxon>
        <taxon>Bacillati</taxon>
        <taxon>Actinomycetota</taxon>
        <taxon>Actinomycetes</taxon>
        <taxon>Mycobacteriales</taxon>
        <taxon>Mycobacteriaceae</taxon>
        <taxon>Mycobacterium</taxon>
    </lineage>
</organism>
<evidence type="ECO:0000313" key="3">
    <source>
        <dbReference type="EMBL" id="OOK71761.1"/>
    </source>
</evidence>
<evidence type="ECO:0000313" key="5">
    <source>
        <dbReference type="Proteomes" id="UP000189229"/>
    </source>
</evidence>